<dbReference type="Proteomes" id="UP000742417">
    <property type="component" value="Unassembled WGS sequence"/>
</dbReference>
<evidence type="ECO:0000313" key="2">
    <source>
        <dbReference type="Proteomes" id="UP000742417"/>
    </source>
</evidence>
<feature type="non-terminal residue" evidence="1">
    <location>
        <position position="1"/>
    </location>
</feature>
<gene>
    <name evidence="1" type="ORF">GWM34_01581</name>
</gene>
<sequence>MNDRLAQNGTGFFVGNKLTGADVILSFPVYENVFDNPGGVREICGEKRDLRKVYPHLAKWSRMIKNNPTYKRVTEMMNEEVEDLIAMNPRFDYGKEK</sequence>
<comment type="caution">
    <text evidence="1">The sequence shown here is derived from an EMBL/GenBank/DDBJ whole genome shotgun (WGS) entry which is preliminary data.</text>
</comment>
<keyword evidence="2" id="KW-1185">Reference proteome</keyword>
<reference evidence="1" key="1">
    <citation type="submission" date="2020-12" db="EMBL/GenBank/DDBJ databases">
        <title>Draft Genome of Candida africana.</title>
        <authorList>
            <person name="Ayanbimpe G.M."/>
            <person name="Enweani I.B."/>
            <person name="Aguiyi J.C."/>
            <person name="Nnadi U.P."/>
            <person name="Izam Y."/>
            <person name="Ubani A."/>
            <person name="Ngene A.C."/>
        </authorList>
    </citation>
    <scope>NUCLEOTIDE SEQUENCE</scope>
    <source>
        <strain evidence="1">CEC4854</strain>
    </source>
</reference>
<organism evidence="1 2">
    <name type="scientific">Candida africana</name>
    <dbReference type="NCBI Taxonomy" id="241526"/>
    <lineage>
        <taxon>Eukaryota</taxon>
        <taxon>Fungi</taxon>
        <taxon>Dikarya</taxon>
        <taxon>Ascomycota</taxon>
        <taxon>Saccharomycotina</taxon>
        <taxon>Pichiomycetes</taxon>
        <taxon>Debaryomycetaceae</taxon>
        <taxon>Candida/Lodderomyces clade</taxon>
        <taxon>Candida</taxon>
    </lineage>
</organism>
<evidence type="ECO:0000313" key="1">
    <source>
        <dbReference type="EMBL" id="KAG8203446.1"/>
    </source>
</evidence>
<accession>A0ACB7FQF6</accession>
<dbReference type="EMBL" id="JAENJO010000003">
    <property type="protein sequence ID" value="KAG8203446.1"/>
    <property type="molecule type" value="Genomic_DNA"/>
</dbReference>
<protein>
    <submittedName>
        <fullName evidence="1">Uncharacterized protein</fullName>
    </submittedName>
</protein>
<proteinExistence type="predicted"/>
<name>A0ACB7FQF6_9ASCO</name>